<dbReference type="AlphaFoldDB" id="A0A840UFX2"/>
<dbReference type="Pfam" id="PF00482">
    <property type="entry name" value="T2SSF"/>
    <property type="match status" value="1"/>
</dbReference>
<feature type="transmembrane region" description="Helical" evidence="6">
    <location>
        <begin position="104"/>
        <end position="128"/>
    </location>
</feature>
<sequence length="315" mass="36070">MQILLISIAFGVVLFCIIALLLLANTDKTKVHKRLKSFNIRVVDSEWKNRHKKIRSLPEEQSLYERVVLPIYKNIQETIFMFTPQSIEKLLTDRIMQAGKQYKWRVNTVAGFWLLSIIVVGSISSFFILKNINLLFIQKMVMIITAFVIGGFLPFMIFNIIIQRRYKEILRQLPEVLDLLCVSVQAGLSFNAALLRITDKMQGVFIEECKTILHDIKIGAPRNVALQSMAERCKIQEIQLFTTAVIQAERLGTSMGKILIEQADNMRERRMQRAKAEALKAPVKIIFPLVLFIFPAIFVITLLPSLLGFVAKMGK</sequence>
<dbReference type="Proteomes" id="UP000559117">
    <property type="component" value="Unassembled WGS sequence"/>
</dbReference>
<gene>
    <name evidence="8" type="ORF">HNR32_000180</name>
</gene>
<keyword evidence="9" id="KW-1185">Reference proteome</keyword>
<evidence type="ECO:0000256" key="2">
    <source>
        <dbReference type="ARBA" id="ARBA00022475"/>
    </source>
</evidence>
<comment type="subcellular location">
    <subcellularLocation>
        <location evidence="1">Cell membrane</location>
        <topology evidence="1">Multi-pass membrane protein</topology>
    </subcellularLocation>
</comment>
<accession>A0A840UFX2</accession>
<dbReference type="GO" id="GO:0005886">
    <property type="term" value="C:plasma membrane"/>
    <property type="evidence" value="ECO:0007669"/>
    <property type="project" value="UniProtKB-SubCell"/>
</dbReference>
<feature type="transmembrane region" description="Helical" evidence="6">
    <location>
        <begin position="6"/>
        <end position="24"/>
    </location>
</feature>
<dbReference type="PANTHER" id="PTHR35007">
    <property type="entry name" value="INTEGRAL MEMBRANE PROTEIN-RELATED"/>
    <property type="match status" value="1"/>
</dbReference>
<feature type="domain" description="Type II secretion system protein GspF" evidence="7">
    <location>
        <begin position="177"/>
        <end position="302"/>
    </location>
</feature>
<evidence type="ECO:0000256" key="3">
    <source>
        <dbReference type="ARBA" id="ARBA00022692"/>
    </source>
</evidence>
<feature type="transmembrane region" description="Helical" evidence="6">
    <location>
        <begin position="285"/>
        <end position="311"/>
    </location>
</feature>
<organism evidence="8 9">
    <name type="scientific">Pectinatus brassicae</name>
    <dbReference type="NCBI Taxonomy" id="862415"/>
    <lineage>
        <taxon>Bacteria</taxon>
        <taxon>Bacillati</taxon>
        <taxon>Bacillota</taxon>
        <taxon>Negativicutes</taxon>
        <taxon>Selenomonadales</taxon>
        <taxon>Selenomonadaceae</taxon>
        <taxon>Pectinatus</taxon>
    </lineage>
</organism>
<dbReference type="EMBL" id="JACHFH010000001">
    <property type="protein sequence ID" value="MBB5335080.1"/>
    <property type="molecule type" value="Genomic_DNA"/>
</dbReference>
<dbReference type="RefSeq" id="WP_183858893.1">
    <property type="nucleotide sequence ID" value="NZ_JACHFH010000001.1"/>
</dbReference>
<keyword evidence="4 6" id="KW-1133">Transmembrane helix</keyword>
<protein>
    <submittedName>
        <fullName evidence="8">Tight adherence protein C</fullName>
    </submittedName>
</protein>
<evidence type="ECO:0000313" key="9">
    <source>
        <dbReference type="Proteomes" id="UP000559117"/>
    </source>
</evidence>
<keyword evidence="5 6" id="KW-0472">Membrane</keyword>
<comment type="caution">
    <text evidence="8">The sequence shown here is derived from an EMBL/GenBank/DDBJ whole genome shotgun (WGS) entry which is preliminary data.</text>
</comment>
<dbReference type="PANTHER" id="PTHR35007:SF2">
    <property type="entry name" value="PILUS ASSEMBLE PROTEIN"/>
    <property type="match status" value="1"/>
</dbReference>
<proteinExistence type="predicted"/>
<evidence type="ECO:0000256" key="4">
    <source>
        <dbReference type="ARBA" id="ARBA00022989"/>
    </source>
</evidence>
<reference evidence="8 9" key="1">
    <citation type="submission" date="2020-08" db="EMBL/GenBank/DDBJ databases">
        <title>Genomic Encyclopedia of Type Strains, Phase IV (KMG-IV): sequencing the most valuable type-strain genomes for metagenomic binning, comparative biology and taxonomic classification.</title>
        <authorList>
            <person name="Goeker M."/>
        </authorList>
    </citation>
    <scope>NUCLEOTIDE SEQUENCE [LARGE SCALE GENOMIC DNA]</scope>
    <source>
        <strain evidence="8 9">DSM 24661</strain>
    </source>
</reference>
<name>A0A840UFX2_9FIRM</name>
<feature type="transmembrane region" description="Helical" evidence="6">
    <location>
        <begin position="140"/>
        <end position="162"/>
    </location>
</feature>
<evidence type="ECO:0000256" key="6">
    <source>
        <dbReference type="SAM" id="Phobius"/>
    </source>
</evidence>
<dbReference type="InterPro" id="IPR018076">
    <property type="entry name" value="T2SS_GspF_dom"/>
</dbReference>
<keyword evidence="3 6" id="KW-0812">Transmembrane</keyword>
<evidence type="ECO:0000256" key="5">
    <source>
        <dbReference type="ARBA" id="ARBA00023136"/>
    </source>
</evidence>
<keyword evidence="2" id="KW-1003">Cell membrane</keyword>
<evidence type="ECO:0000313" key="8">
    <source>
        <dbReference type="EMBL" id="MBB5335080.1"/>
    </source>
</evidence>
<evidence type="ECO:0000259" key="7">
    <source>
        <dbReference type="Pfam" id="PF00482"/>
    </source>
</evidence>
<evidence type="ECO:0000256" key="1">
    <source>
        <dbReference type="ARBA" id="ARBA00004651"/>
    </source>
</evidence>